<feature type="transmembrane region" description="Helical" evidence="12">
    <location>
        <begin position="165"/>
        <end position="186"/>
    </location>
</feature>
<keyword evidence="6" id="KW-0999">Mitochondrion inner membrane</keyword>
<dbReference type="AlphaFoldDB" id="A0A232M6V4"/>
<evidence type="ECO:0000256" key="12">
    <source>
        <dbReference type="SAM" id="Phobius"/>
    </source>
</evidence>
<dbReference type="OrthoDB" id="588261at2759"/>
<keyword evidence="8 12" id="KW-1133">Transmembrane helix</keyword>
<dbReference type="NCBIfam" id="TIGR02970">
    <property type="entry name" value="succ_dehyd_cytB"/>
    <property type="match status" value="1"/>
</dbReference>
<comment type="subcellular location">
    <subcellularLocation>
        <location evidence="1">Mitochondrion inner membrane</location>
        <topology evidence="1">Multi-pass membrane protein</topology>
    </subcellularLocation>
</comment>
<evidence type="ECO:0000256" key="4">
    <source>
        <dbReference type="ARBA" id="ARBA00022692"/>
    </source>
</evidence>
<keyword evidence="9" id="KW-0408">Iron</keyword>
<dbReference type="FunFam" id="1.20.1300.10:FF:000008">
    <property type="entry name" value="Succinate dehydrogenase cytochrome b560 subunit"/>
    <property type="match status" value="1"/>
</dbReference>
<evidence type="ECO:0000256" key="9">
    <source>
        <dbReference type="ARBA" id="ARBA00023004"/>
    </source>
</evidence>
<name>A0A232M6V4_9EURO</name>
<keyword evidence="4 12" id="KW-0812">Transmembrane</keyword>
<dbReference type="InterPro" id="IPR034804">
    <property type="entry name" value="SQR/QFR_C/D"/>
</dbReference>
<evidence type="ECO:0000313" key="13">
    <source>
        <dbReference type="EMBL" id="OXV12093.1"/>
    </source>
</evidence>
<organism evidence="13 14">
    <name type="scientific">Elaphomyces granulatus</name>
    <dbReference type="NCBI Taxonomy" id="519963"/>
    <lineage>
        <taxon>Eukaryota</taxon>
        <taxon>Fungi</taxon>
        <taxon>Dikarya</taxon>
        <taxon>Ascomycota</taxon>
        <taxon>Pezizomycotina</taxon>
        <taxon>Eurotiomycetes</taxon>
        <taxon>Eurotiomycetidae</taxon>
        <taxon>Eurotiales</taxon>
        <taxon>Elaphomycetaceae</taxon>
        <taxon>Elaphomyces</taxon>
    </lineage>
</organism>
<evidence type="ECO:0000256" key="6">
    <source>
        <dbReference type="ARBA" id="ARBA00022792"/>
    </source>
</evidence>
<dbReference type="PROSITE" id="PS01000">
    <property type="entry name" value="SDH_CYT_1"/>
    <property type="match status" value="1"/>
</dbReference>
<dbReference type="InterPro" id="IPR018495">
    <property type="entry name" value="Succ_DH_cyt_bsu_CS"/>
</dbReference>
<evidence type="ECO:0000313" key="14">
    <source>
        <dbReference type="Proteomes" id="UP000243515"/>
    </source>
</evidence>
<dbReference type="CDD" id="cd03499">
    <property type="entry name" value="SQR_TypeC_SdhC"/>
    <property type="match status" value="1"/>
</dbReference>
<dbReference type="SUPFAM" id="SSF81343">
    <property type="entry name" value="Fumarate reductase respiratory complex transmembrane subunits"/>
    <property type="match status" value="1"/>
</dbReference>
<evidence type="ECO:0000256" key="1">
    <source>
        <dbReference type="ARBA" id="ARBA00004448"/>
    </source>
</evidence>
<dbReference type="Pfam" id="PF01127">
    <property type="entry name" value="Sdh_cyt"/>
    <property type="match status" value="1"/>
</dbReference>
<evidence type="ECO:0000256" key="8">
    <source>
        <dbReference type="ARBA" id="ARBA00022989"/>
    </source>
</evidence>
<dbReference type="PANTHER" id="PTHR10978">
    <property type="entry name" value="SUCCINATE DEHYDROGENASE CYTOCHROME B560 SUBUNIT"/>
    <property type="match status" value="1"/>
</dbReference>
<dbReference type="InterPro" id="IPR000701">
    <property type="entry name" value="SuccDH_FuR_B_TM-su"/>
</dbReference>
<sequence>MLSQRAARQSLNRLAIQRPSMTWELAKFAFPAAVATGKYMQIRPTSSTTDTTDPTKILAQQRLNRPVAPHLTIYRPQITWYASALHRVTGAALSGGLYVFATAYLVAPLLGWHLESASLAAAFGALPLAAKLIVKLGVALPFTFHSFNGVRHLIWDLGRNLTNKQVITSGWTVVGLSVTSALLLALL</sequence>
<keyword evidence="14" id="KW-1185">Reference proteome</keyword>
<dbReference type="EMBL" id="NPHW01002133">
    <property type="protein sequence ID" value="OXV12093.1"/>
    <property type="molecule type" value="Genomic_DNA"/>
</dbReference>
<keyword evidence="5" id="KW-0479">Metal-binding</keyword>
<dbReference type="InterPro" id="IPR014314">
    <property type="entry name" value="Succ_DH_cytb556"/>
</dbReference>
<protein>
    <submittedName>
        <fullName evidence="13">Uncharacterized protein</fullName>
    </submittedName>
</protein>
<dbReference type="PANTHER" id="PTHR10978:SF5">
    <property type="entry name" value="SUCCINATE DEHYDROGENASE CYTOCHROME B560 SUBUNIT, MITOCHONDRIAL"/>
    <property type="match status" value="1"/>
</dbReference>
<feature type="transmembrane region" description="Helical" evidence="12">
    <location>
        <begin position="84"/>
        <end position="107"/>
    </location>
</feature>
<dbReference type="GO" id="GO:0046872">
    <property type="term" value="F:metal ion binding"/>
    <property type="evidence" value="ECO:0007669"/>
    <property type="project" value="UniProtKB-KW"/>
</dbReference>
<keyword evidence="3" id="KW-0349">Heme</keyword>
<dbReference type="GO" id="GO:0006099">
    <property type="term" value="P:tricarboxylic acid cycle"/>
    <property type="evidence" value="ECO:0007669"/>
    <property type="project" value="InterPro"/>
</dbReference>
<evidence type="ECO:0000256" key="11">
    <source>
        <dbReference type="ARBA" id="ARBA00023136"/>
    </source>
</evidence>
<keyword evidence="7" id="KW-0809">Transit peptide</keyword>
<dbReference type="PROSITE" id="PS01001">
    <property type="entry name" value="SDH_CYT_2"/>
    <property type="match status" value="1"/>
</dbReference>
<dbReference type="GO" id="GO:0009055">
    <property type="term" value="F:electron transfer activity"/>
    <property type="evidence" value="ECO:0007669"/>
    <property type="project" value="InterPro"/>
</dbReference>
<gene>
    <name evidence="13" type="ORF">Egran_00145</name>
</gene>
<comment type="similarity">
    <text evidence="2">Belongs to the cytochrome b560 family.</text>
</comment>
<proteinExistence type="inferred from homology"/>
<keyword evidence="11 12" id="KW-0472">Membrane</keyword>
<dbReference type="GO" id="GO:0006121">
    <property type="term" value="P:mitochondrial electron transport, succinate to ubiquinone"/>
    <property type="evidence" value="ECO:0007669"/>
    <property type="project" value="TreeGrafter"/>
</dbReference>
<accession>A0A232M6V4</accession>
<dbReference type="Proteomes" id="UP000243515">
    <property type="component" value="Unassembled WGS sequence"/>
</dbReference>
<keyword evidence="10" id="KW-0496">Mitochondrion</keyword>
<reference evidence="13 14" key="1">
    <citation type="journal article" date="2015" name="Environ. Microbiol.">
        <title>Metagenome sequence of Elaphomyces granulatus from sporocarp tissue reveals Ascomycota ectomycorrhizal fingerprints of genome expansion and a Proteobacteria-rich microbiome.</title>
        <authorList>
            <person name="Quandt C.A."/>
            <person name="Kohler A."/>
            <person name="Hesse C.N."/>
            <person name="Sharpton T.J."/>
            <person name="Martin F."/>
            <person name="Spatafora J.W."/>
        </authorList>
    </citation>
    <scope>NUCLEOTIDE SEQUENCE [LARGE SCALE GENOMIC DNA]</scope>
    <source>
        <strain evidence="13 14">OSC145934</strain>
    </source>
</reference>
<evidence type="ECO:0000256" key="7">
    <source>
        <dbReference type="ARBA" id="ARBA00022946"/>
    </source>
</evidence>
<evidence type="ECO:0000256" key="2">
    <source>
        <dbReference type="ARBA" id="ARBA00007244"/>
    </source>
</evidence>
<feature type="transmembrane region" description="Helical" evidence="12">
    <location>
        <begin position="119"/>
        <end position="144"/>
    </location>
</feature>
<dbReference type="Gene3D" id="1.20.1300.10">
    <property type="entry name" value="Fumarate reductase/succinate dehydrogenase, transmembrane subunit"/>
    <property type="match status" value="1"/>
</dbReference>
<evidence type="ECO:0000256" key="3">
    <source>
        <dbReference type="ARBA" id="ARBA00022617"/>
    </source>
</evidence>
<dbReference type="GO" id="GO:0005743">
    <property type="term" value="C:mitochondrial inner membrane"/>
    <property type="evidence" value="ECO:0007669"/>
    <property type="project" value="UniProtKB-SubCell"/>
</dbReference>
<comment type="caution">
    <text evidence="13">The sequence shown here is derived from an EMBL/GenBank/DDBJ whole genome shotgun (WGS) entry which is preliminary data.</text>
</comment>
<evidence type="ECO:0000256" key="5">
    <source>
        <dbReference type="ARBA" id="ARBA00022723"/>
    </source>
</evidence>
<evidence type="ECO:0000256" key="10">
    <source>
        <dbReference type="ARBA" id="ARBA00023128"/>
    </source>
</evidence>